<dbReference type="InterPro" id="IPR015168">
    <property type="entry name" value="SsuA/THI5"/>
</dbReference>
<dbReference type="Proteomes" id="UP000005267">
    <property type="component" value="Chromosome"/>
</dbReference>
<feature type="domain" description="SsuA/THI5-like" evidence="4">
    <location>
        <begin position="117"/>
        <end position="288"/>
    </location>
</feature>
<evidence type="ECO:0000256" key="3">
    <source>
        <dbReference type="ARBA" id="ARBA00022729"/>
    </source>
</evidence>
<evidence type="ECO:0000313" key="5">
    <source>
        <dbReference type="EMBL" id="AFK61148.1"/>
    </source>
</evidence>
<dbReference type="SUPFAM" id="SSF53850">
    <property type="entry name" value="Periplasmic binding protein-like II"/>
    <property type="match status" value="1"/>
</dbReference>
<gene>
    <name evidence="5" type="ordered locus">TKWG_02610</name>
</gene>
<proteinExistence type="inferred from homology"/>
<evidence type="ECO:0000313" key="6">
    <source>
        <dbReference type="Proteomes" id="UP000005267"/>
    </source>
</evidence>
<dbReference type="PANTHER" id="PTHR30024:SF47">
    <property type="entry name" value="TAURINE-BINDING PERIPLASMIC PROTEIN"/>
    <property type="match status" value="1"/>
</dbReference>
<evidence type="ECO:0000256" key="2">
    <source>
        <dbReference type="ARBA" id="ARBA00010742"/>
    </source>
</evidence>
<dbReference type="GO" id="GO:0042597">
    <property type="term" value="C:periplasmic space"/>
    <property type="evidence" value="ECO:0007669"/>
    <property type="project" value="UniProtKB-SubCell"/>
</dbReference>
<keyword evidence="6" id="KW-1185">Reference proteome</keyword>
<dbReference type="KEGG" id="aka:TKWG_02610"/>
<dbReference type="HOGENOM" id="CLU_028871_2_1_4"/>
<reference evidence="6" key="2">
    <citation type="journal article" date="2013" name="PLoS ONE">
        <title>Genome implosion elicits host-confinement in Alcaligenaceae: evidence from the comparative genomics of Tetrathiobacter kashmirensis, a pathogen in the making.</title>
        <authorList>
            <person name="Ghosh W."/>
            <person name="Alam M."/>
            <person name="Roy C."/>
            <person name="Pyne P."/>
            <person name="George A."/>
            <person name="Chakraborty R."/>
            <person name="Majumder S."/>
            <person name="Agarwal A."/>
            <person name="Chakraborty S."/>
            <person name="Majumdar S."/>
            <person name="Gupta S.K."/>
        </authorList>
    </citation>
    <scope>NUCLEOTIDE SEQUENCE [LARGE SCALE GENOMIC DNA]</scope>
    <source>
        <strain evidence="6">WT001</strain>
    </source>
</reference>
<comment type="similarity">
    <text evidence="2">Belongs to the bacterial solute-binding protein SsuA/TauA family.</text>
</comment>
<organism evidence="5 6">
    <name type="scientific">Advenella kashmirensis (strain DSM 17095 / LMG 22695 / WT001)</name>
    <name type="common">Tetrathiobacter kashmirensis</name>
    <dbReference type="NCBI Taxonomy" id="1036672"/>
    <lineage>
        <taxon>Bacteria</taxon>
        <taxon>Pseudomonadati</taxon>
        <taxon>Pseudomonadota</taxon>
        <taxon>Betaproteobacteria</taxon>
        <taxon>Burkholderiales</taxon>
        <taxon>Alcaligenaceae</taxon>
    </lineage>
</organism>
<dbReference type="Gene3D" id="3.40.190.10">
    <property type="entry name" value="Periplasmic binding protein-like II"/>
    <property type="match status" value="2"/>
</dbReference>
<dbReference type="Pfam" id="PF09084">
    <property type="entry name" value="NMT1"/>
    <property type="match status" value="1"/>
</dbReference>
<dbReference type="EMBL" id="CP003555">
    <property type="protein sequence ID" value="AFK61148.1"/>
    <property type="molecule type" value="Genomic_DNA"/>
</dbReference>
<sequence>MRKPEQNNFFVINSQGEVAMQLLFCRQMNRFRSRICAQVRLRTGIRTLLLMCLSGMAVAATEDQASLSQKLQDAVPAGVRLVVAEQSDQFSIPWKISGLGADAPYNITFANFNGGPAVLEALVAGAVDVGFIGEAPLPLALAAGVKDLKVIAVIANPGSPGNIFLVAQPGSGIHKATDLAGKTIAYPPGTGRHMILSGILHSAGLDIRKDIRNVALAGSEVAPTFASRSVDAAIVLGQQLFRLGSPPIIEDGTGHNWGLNVLVTRQSVLDDPDKVRALADLTRRAVQVLNWQQRHAEQWIRASYVKQQGLTYEQGKYLYDKSGLGTYYPIENLLRQVYQQIADGLYETGALQKKVTVDPFLDTRFNEIVAAQNRQDGIVPKQLINDRHAVIASQSVAAPAGLPKAPAPTTEAKTDSAPIVLARPILTTP</sequence>
<reference evidence="5 6" key="1">
    <citation type="journal article" date="2011" name="J. Bacteriol.">
        <title>Whole-genome shotgun sequencing of the sulfur-oxidizing chemoautotroph Tetrathiobacter kashmirensis.</title>
        <authorList>
            <person name="Ghosh W."/>
            <person name="George A."/>
            <person name="Agarwal A."/>
            <person name="Raj P."/>
            <person name="Alam M."/>
            <person name="Pyne P."/>
            <person name="Das Gupta S.K."/>
        </authorList>
    </citation>
    <scope>NUCLEOTIDE SEQUENCE [LARGE SCALE GENOMIC DNA]</scope>
    <source>
        <strain evidence="5 6">WT001</strain>
    </source>
</reference>
<evidence type="ECO:0000256" key="1">
    <source>
        <dbReference type="ARBA" id="ARBA00004418"/>
    </source>
</evidence>
<keyword evidence="3" id="KW-0732">Signal</keyword>
<name>I3U810_ADVKW</name>
<dbReference type="PANTHER" id="PTHR30024">
    <property type="entry name" value="ALIPHATIC SULFONATES-BINDING PROTEIN-RELATED"/>
    <property type="match status" value="1"/>
</dbReference>
<accession>I3U810</accession>
<protein>
    <submittedName>
        <fullName evidence="5">Family 3 extracellular solute-binding protein</fullName>
    </submittedName>
</protein>
<dbReference type="AlphaFoldDB" id="I3U810"/>
<dbReference type="STRING" id="1036672.TKWG_02610"/>
<comment type="subcellular location">
    <subcellularLocation>
        <location evidence="1">Periplasm</location>
    </subcellularLocation>
</comment>
<evidence type="ECO:0000259" key="4">
    <source>
        <dbReference type="Pfam" id="PF09084"/>
    </source>
</evidence>